<organism evidence="1 2">
    <name type="scientific">Thalictrum thalictroides</name>
    <name type="common">Rue-anemone</name>
    <name type="synonym">Anemone thalictroides</name>
    <dbReference type="NCBI Taxonomy" id="46969"/>
    <lineage>
        <taxon>Eukaryota</taxon>
        <taxon>Viridiplantae</taxon>
        <taxon>Streptophyta</taxon>
        <taxon>Embryophyta</taxon>
        <taxon>Tracheophyta</taxon>
        <taxon>Spermatophyta</taxon>
        <taxon>Magnoliopsida</taxon>
        <taxon>Ranunculales</taxon>
        <taxon>Ranunculaceae</taxon>
        <taxon>Thalictroideae</taxon>
        <taxon>Thalictrum</taxon>
    </lineage>
</organism>
<dbReference type="PANTHER" id="PTHR10788:SF113">
    <property type="entry name" value="TREHALOSE 6-PHOSPHATE PHOSPHATASE"/>
    <property type="match status" value="1"/>
</dbReference>
<name>A0A7J6VU01_THATH</name>
<dbReference type="OrthoDB" id="755951at2759"/>
<dbReference type="SUPFAM" id="SSF53756">
    <property type="entry name" value="UDP-Glycosyltransferase/glycogen phosphorylase"/>
    <property type="match status" value="1"/>
</dbReference>
<dbReference type="PANTHER" id="PTHR10788">
    <property type="entry name" value="TREHALOSE-6-PHOSPHATE SYNTHASE"/>
    <property type="match status" value="1"/>
</dbReference>
<dbReference type="EMBL" id="JABWDY010026896">
    <property type="protein sequence ID" value="KAF5188363.1"/>
    <property type="molecule type" value="Genomic_DNA"/>
</dbReference>
<dbReference type="Gene3D" id="3.40.50.2000">
    <property type="entry name" value="Glycogen Phosphorylase B"/>
    <property type="match status" value="1"/>
</dbReference>
<comment type="caution">
    <text evidence="1">The sequence shown here is derived from an EMBL/GenBank/DDBJ whole genome shotgun (WGS) entry which is preliminary data.</text>
</comment>
<accession>A0A7J6VU01</accession>
<evidence type="ECO:0000313" key="2">
    <source>
        <dbReference type="Proteomes" id="UP000554482"/>
    </source>
</evidence>
<dbReference type="InterPro" id="IPR001830">
    <property type="entry name" value="Glyco_trans_20"/>
</dbReference>
<protein>
    <submittedName>
        <fullName evidence="1">Trehalose-6-phosphate synthase</fullName>
    </submittedName>
</protein>
<gene>
    <name evidence="1" type="ORF">FRX31_022050</name>
</gene>
<dbReference type="Pfam" id="PF00982">
    <property type="entry name" value="Glyco_transf_20"/>
    <property type="match status" value="1"/>
</dbReference>
<dbReference type="Proteomes" id="UP000554482">
    <property type="component" value="Unassembled WGS sequence"/>
</dbReference>
<evidence type="ECO:0000313" key="1">
    <source>
        <dbReference type="EMBL" id="KAF5188363.1"/>
    </source>
</evidence>
<proteinExistence type="predicted"/>
<dbReference type="GO" id="GO:0005992">
    <property type="term" value="P:trehalose biosynthetic process"/>
    <property type="evidence" value="ECO:0007669"/>
    <property type="project" value="InterPro"/>
</dbReference>
<keyword evidence="2" id="KW-1185">Reference proteome</keyword>
<dbReference type="GO" id="GO:0004805">
    <property type="term" value="F:trehalose-phosphatase activity"/>
    <property type="evidence" value="ECO:0007669"/>
    <property type="project" value="TreeGrafter"/>
</dbReference>
<reference evidence="1 2" key="1">
    <citation type="submission" date="2020-06" db="EMBL/GenBank/DDBJ databases">
        <title>Transcriptomic and genomic resources for Thalictrum thalictroides and T. hernandezii: Facilitating candidate gene discovery in an emerging model plant lineage.</title>
        <authorList>
            <person name="Arias T."/>
            <person name="Riano-Pachon D.M."/>
            <person name="Di Stilio V.S."/>
        </authorList>
    </citation>
    <scope>NUCLEOTIDE SEQUENCE [LARGE SCALE GENOMIC DNA]</scope>
    <source>
        <strain evidence="2">cv. WT478/WT964</strain>
        <tissue evidence="1">Leaves</tissue>
    </source>
</reference>
<sequence>MLVVSEFIGCSPSLSGAIRINLWNVESTSEALNEVITTSEAVKHMRHEKHYRRRCWGIGLGFGFRIVELDPNFRKLSIDTIVSAYERAKQSYLVGL</sequence>
<dbReference type="AlphaFoldDB" id="A0A7J6VU01"/>
<dbReference type="GO" id="GO:0005829">
    <property type="term" value="C:cytosol"/>
    <property type="evidence" value="ECO:0007669"/>
    <property type="project" value="TreeGrafter"/>
</dbReference>